<name>A0A7S2RCX8_9STRA</name>
<evidence type="ECO:0008006" key="4">
    <source>
        <dbReference type="Google" id="ProtNLM"/>
    </source>
</evidence>
<feature type="coiled-coil region" evidence="1">
    <location>
        <begin position="56"/>
        <end position="97"/>
    </location>
</feature>
<organism evidence="3">
    <name type="scientific">Rhizochromulina marina</name>
    <dbReference type="NCBI Taxonomy" id="1034831"/>
    <lineage>
        <taxon>Eukaryota</taxon>
        <taxon>Sar</taxon>
        <taxon>Stramenopiles</taxon>
        <taxon>Ochrophyta</taxon>
        <taxon>Dictyochophyceae</taxon>
        <taxon>Rhizochromulinales</taxon>
        <taxon>Rhizochromulina</taxon>
    </lineage>
</organism>
<reference evidence="3" key="1">
    <citation type="submission" date="2021-01" db="EMBL/GenBank/DDBJ databases">
        <authorList>
            <person name="Corre E."/>
            <person name="Pelletier E."/>
            <person name="Niang G."/>
            <person name="Scheremetjew M."/>
            <person name="Finn R."/>
            <person name="Kale V."/>
            <person name="Holt S."/>
            <person name="Cochrane G."/>
            <person name="Meng A."/>
            <person name="Brown T."/>
            <person name="Cohen L."/>
        </authorList>
    </citation>
    <scope>NUCLEOTIDE SEQUENCE</scope>
    <source>
        <strain evidence="3">CCMP1243</strain>
    </source>
</reference>
<protein>
    <recommendedName>
        <fullName evidence="4">Peptidylprolyl isomerase</fullName>
    </recommendedName>
</protein>
<dbReference type="SMART" id="SM00028">
    <property type="entry name" value="TPR"/>
    <property type="match status" value="3"/>
</dbReference>
<dbReference type="SUPFAM" id="SSF48452">
    <property type="entry name" value="TPR-like"/>
    <property type="match status" value="1"/>
</dbReference>
<evidence type="ECO:0000256" key="2">
    <source>
        <dbReference type="SAM" id="MobiDB-lite"/>
    </source>
</evidence>
<feature type="region of interest" description="Disordered" evidence="2">
    <location>
        <begin position="159"/>
        <end position="197"/>
    </location>
</feature>
<dbReference type="Gene3D" id="1.20.1270.10">
    <property type="match status" value="1"/>
</dbReference>
<dbReference type="PANTHER" id="PTHR46512">
    <property type="entry name" value="PEPTIDYLPROLYL ISOMERASE"/>
    <property type="match status" value="1"/>
</dbReference>
<dbReference type="EMBL" id="HBHJ01004834">
    <property type="protein sequence ID" value="CAD9667267.1"/>
    <property type="molecule type" value="Transcribed_RNA"/>
</dbReference>
<dbReference type="InterPro" id="IPR029048">
    <property type="entry name" value="HSP70_C_sf"/>
</dbReference>
<dbReference type="InterPro" id="IPR019734">
    <property type="entry name" value="TPR_rpt"/>
</dbReference>
<feature type="compositionally biased region" description="Gly residues" evidence="2">
    <location>
        <begin position="1"/>
        <end position="19"/>
    </location>
</feature>
<feature type="region of interest" description="Disordered" evidence="2">
    <location>
        <begin position="1"/>
        <end position="53"/>
    </location>
</feature>
<evidence type="ECO:0000256" key="1">
    <source>
        <dbReference type="SAM" id="Coils"/>
    </source>
</evidence>
<gene>
    <name evidence="3" type="ORF">RMAR1173_LOCUS3158</name>
</gene>
<dbReference type="InterPro" id="IPR050754">
    <property type="entry name" value="FKBP4/5/8-like"/>
</dbReference>
<evidence type="ECO:0000313" key="3">
    <source>
        <dbReference type="EMBL" id="CAD9667267.1"/>
    </source>
</evidence>
<sequence length="351" mass="39366">MDVTGGEGWDAGAGEGTEGPGLPLVSAAPAPAPAPMEAEAAEEPPAAPAPRCGWMTPEALEEARQVEAKMQAADEEVAQLNEKLNALESFILEMRQAPSSRHGAGINAEQLTSTLDAGENWMMEVTEETTTADVAKRFTELETEVREICKDYFQALEEEKRSTERELEEEAKRGAAEREAEGEDGRAEKDTRRLPKADRMRKVVKHKETGTELFKGKNYMHAAKHYKDALTHCSKFFDLSPEDDQEVRQIRLALHLNLAQCWVKLDNFDQVLKHANEALAIDAKHPKALFRRAMVYEKKKEYDLAKKDLILAQEHPVGEKDANIATLMKRINILIKKEKDKEKKMWGKAFG</sequence>
<dbReference type="Gene3D" id="1.25.40.10">
    <property type="entry name" value="Tetratricopeptide repeat domain"/>
    <property type="match status" value="1"/>
</dbReference>
<dbReference type="AlphaFoldDB" id="A0A7S2RCX8"/>
<accession>A0A7S2RCX8</accession>
<dbReference type="InterPro" id="IPR011990">
    <property type="entry name" value="TPR-like_helical_dom_sf"/>
</dbReference>
<keyword evidence="1" id="KW-0175">Coiled coil</keyword>
<proteinExistence type="predicted"/>